<feature type="domain" description="YgjP-like metallopeptidase" evidence="1">
    <location>
        <begin position="29"/>
        <end position="233"/>
    </location>
</feature>
<name>A0A8S0X2K2_9GAMM</name>
<dbReference type="InterPro" id="IPR002725">
    <property type="entry name" value="YgjP-like_metallopeptidase"/>
</dbReference>
<sequence length="243" mass="28730">MITESSHQITVGKWVVNIVRKDIKNLHLGVYPPDGRLRVAAPLKVSDDAVRLMVISKMAWIKKQVAQFEGQQRQSKRQYVSGESHYLKGQRYLLNVIYHNTAPKVAIRNKTHIDLYVHAGSSEQKRQKVMAEWYRQHLKEQIPALIDKWQAVIGVDVREWGVKQMKTKWGTCSIAARRIWLNLDLAQKPENCLEYIIVHEMVHLLEQHHNDKFTTHMDKFMPQWRNYRDELNQFVLNYADWSY</sequence>
<organism evidence="2 3">
    <name type="scientific">Candidatus Methylobacter favarea</name>
    <dbReference type="NCBI Taxonomy" id="2707345"/>
    <lineage>
        <taxon>Bacteria</taxon>
        <taxon>Pseudomonadati</taxon>
        <taxon>Pseudomonadota</taxon>
        <taxon>Gammaproteobacteria</taxon>
        <taxon>Methylococcales</taxon>
        <taxon>Methylococcaceae</taxon>
        <taxon>Methylobacter</taxon>
    </lineage>
</organism>
<dbReference type="CDD" id="cd07344">
    <property type="entry name" value="M48_yhfN_like"/>
    <property type="match status" value="1"/>
</dbReference>
<accession>A0A8S0X2K2</accession>
<dbReference type="PANTHER" id="PTHR30399">
    <property type="entry name" value="UNCHARACTERIZED PROTEIN YGJP"/>
    <property type="match status" value="1"/>
</dbReference>
<reference evidence="2 3" key="1">
    <citation type="submission" date="2020-02" db="EMBL/GenBank/DDBJ databases">
        <authorList>
            <person name="Hogendoorn C."/>
        </authorList>
    </citation>
    <scope>NUCLEOTIDE SEQUENCE [LARGE SCALE GENOMIC DNA]</scope>
    <source>
        <strain evidence="2">METHB21</strain>
    </source>
</reference>
<protein>
    <recommendedName>
        <fullName evidence="1">YgjP-like metallopeptidase domain-containing protein</fullName>
    </recommendedName>
</protein>
<dbReference type="EMBL" id="CADCXN010000086">
    <property type="protein sequence ID" value="CAA9891994.1"/>
    <property type="molecule type" value="Genomic_DNA"/>
</dbReference>
<evidence type="ECO:0000259" key="1">
    <source>
        <dbReference type="Pfam" id="PF01863"/>
    </source>
</evidence>
<dbReference type="AlphaFoldDB" id="A0A8S0X2K2"/>
<dbReference type="Gene3D" id="3.30.2010.10">
    <property type="entry name" value="Metalloproteases ('zincins'), catalytic domain"/>
    <property type="match status" value="1"/>
</dbReference>
<dbReference type="InterPro" id="IPR053136">
    <property type="entry name" value="UTP_pyrophosphatase-like"/>
</dbReference>
<dbReference type="Proteomes" id="UP000494216">
    <property type="component" value="Unassembled WGS sequence"/>
</dbReference>
<proteinExistence type="predicted"/>
<dbReference type="RefSeq" id="WP_174626797.1">
    <property type="nucleotide sequence ID" value="NZ_CADCXN010000086.1"/>
</dbReference>
<dbReference type="PANTHER" id="PTHR30399:SF1">
    <property type="entry name" value="UTP PYROPHOSPHATASE"/>
    <property type="match status" value="1"/>
</dbReference>
<comment type="caution">
    <text evidence="2">The sequence shown here is derived from an EMBL/GenBank/DDBJ whole genome shotgun (WGS) entry which is preliminary data.</text>
</comment>
<keyword evidence="3" id="KW-1185">Reference proteome</keyword>
<evidence type="ECO:0000313" key="2">
    <source>
        <dbReference type="EMBL" id="CAA9891994.1"/>
    </source>
</evidence>
<evidence type="ECO:0000313" key="3">
    <source>
        <dbReference type="Proteomes" id="UP000494216"/>
    </source>
</evidence>
<gene>
    <name evidence="2" type="ORF">METHB2_550013</name>
</gene>
<dbReference type="Pfam" id="PF01863">
    <property type="entry name" value="YgjP-like"/>
    <property type="match status" value="1"/>
</dbReference>